<dbReference type="AlphaFoldDB" id="A0A5D3B6S6"/>
<evidence type="ECO:0000313" key="2">
    <source>
        <dbReference type="EMBL" id="TYJ95552.1"/>
    </source>
</evidence>
<protein>
    <submittedName>
        <fullName evidence="2">CACTA en-spm transposon protein</fullName>
    </submittedName>
</protein>
<name>A0A5D3B6S6_CUCMM</name>
<dbReference type="EMBL" id="SSTD01020139">
    <property type="protein sequence ID" value="TYJ95552.1"/>
    <property type="molecule type" value="Genomic_DNA"/>
</dbReference>
<dbReference type="EMBL" id="SSTE01018396">
    <property type="protein sequence ID" value="KAA0039668.1"/>
    <property type="molecule type" value="Genomic_DNA"/>
</dbReference>
<dbReference type="Proteomes" id="UP000321947">
    <property type="component" value="Unassembled WGS sequence"/>
</dbReference>
<evidence type="ECO:0000313" key="1">
    <source>
        <dbReference type="EMBL" id="KAA0039668.1"/>
    </source>
</evidence>
<dbReference type="OrthoDB" id="1921870at2759"/>
<gene>
    <name evidence="2" type="ORF">E5676_scaffold767G00490</name>
    <name evidence="1" type="ORF">E6C27_scaffold744G001610</name>
</gene>
<proteinExistence type="predicted"/>
<evidence type="ECO:0000313" key="4">
    <source>
        <dbReference type="Proteomes" id="UP000321947"/>
    </source>
</evidence>
<dbReference type="Proteomes" id="UP000321393">
    <property type="component" value="Unassembled WGS sequence"/>
</dbReference>
<comment type="caution">
    <text evidence="2">The sequence shown here is derived from an EMBL/GenBank/DDBJ whole genome shotgun (WGS) entry which is preliminary data.</text>
</comment>
<sequence length="222" mass="25121">MDEHIEDVTLYRTDVDSTIVKRSVMHHVVDGFIDDGMNNCHIKAEQAMANDSDESHAIFLKFIKDLNNPAGGSSSVSENSGLDEKKPISPHVVCFSQAIDVYVSKTFPICCLKWADIGRLEYIEVVKGDLQHLFVLDFNDQAMNTHFKKYNDPEETPHILVGRIEDWHYLCDHYISHAFQKKMLELQSQPTPDGSQPLSGDEICETMLGRQPSYSKGTFVSL</sequence>
<accession>A0A5D3B6S6</accession>
<reference evidence="3 4" key="1">
    <citation type="submission" date="2019-08" db="EMBL/GenBank/DDBJ databases">
        <title>Draft genome sequences of two oriental melons (Cucumis melo L. var makuwa).</title>
        <authorList>
            <person name="Kwon S.-Y."/>
        </authorList>
    </citation>
    <scope>NUCLEOTIDE SEQUENCE [LARGE SCALE GENOMIC DNA]</scope>
    <source>
        <strain evidence="4">cv. Chang Bougi</strain>
        <strain evidence="3">cv. SW 3</strain>
        <tissue evidence="2">Leaf</tissue>
    </source>
</reference>
<evidence type="ECO:0000313" key="3">
    <source>
        <dbReference type="Proteomes" id="UP000321393"/>
    </source>
</evidence>
<organism evidence="2 4">
    <name type="scientific">Cucumis melo var. makuwa</name>
    <name type="common">Oriental melon</name>
    <dbReference type="NCBI Taxonomy" id="1194695"/>
    <lineage>
        <taxon>Eukaryota</taxon>
        <taxon>Viridiplantae</taxon>
        <taxon>Streptophyta</taxon>
        <taxon>Embryophyta</taxon>
        <taxon>Tracheophyta</taxon>
        <taxon>Spermatophyta</taxon>
        <taxon>Magnoliopsida</taxon>
        <taxon>eudicotyledons</taxon>
        <taxon>Gunneridae</taxon>
        <taxon>Pentapetalae</taxon>
        <taxon>rosids</taxon>
        <taxon>fabids</taxon>
        <taxon>Cucurbitales</taxon>
        <taxon>Cucurbitaceae</taxon>
        <taxon>Benincaseae</taxon>
        <taxon>Cucumis</taxon>
    </lineage>
</organism>